<dbReference type="Pfam" id="PF16486">
    <property type="entry name" value="ArgoN"/>
    <property type="match status" value="1"/>
</dbReference>
<feature type="compositionally biased region" description="Polar residues" evidence="1">
    <location>
        <begin position="13"/>
        <end position="27"/>
    </location>
</feature>
<dbReference type="AlphaFoldDB" id="A0A9Q0MFL7"/>
<accession>A0A9Q0MFL7</accession>
<feature type="region of interest" description="Disordered" evidence="1">
    <location>
        <begin position="1"/>
        <end position="27"/>
    </location>
</feature>
<keyword evidence="5" id="KW-1185">Reference proteome</keyword>
<dbReference type="InterPro" id="IPR036397">
    <property type="entry name" value="RNaseH_sf"/>
</dbReference>
<dbReference type="SUPFAM" id="SSF53098">
    <property type="entry name" value="Ribonuclease H-like"/>
    <property type="match status" value="1"/>
</dbReference>
<dbReference type="Gene3D" id="3.30.420.10">
    <property type="entry name" value="Ribonuclease H-like superfamily/Ribonuclease H"/>
    <property type="match status" value="1"/>
</dbReference>
<dbReference type="CDD" id="cd02846">
    <property type="entry name" value="PAZ_argonaute_like"/>
    <property type="match status" value="1"/>
</dbReference>
<evidence type="ECO:0000256" key="1">
    <source>
        <dbReference type="SAM" id="MobiDB-lite"/>
    </source>
</evidence>
<dbReference type="InterPro" id="IPR012337">
    <property type="entry name" value="RNaseH-like_sf"/>
</dbReference>
<comment type="caution">
    <text evidence="4">The sequence shown here is derived from an EMBL/GenBank/DDBJ whole genome shotgun (WGS) entry which is preliminary data.</text>
</comment>
<dbReference type="GO" id="GO:0034587">
    <property type="term" value="P:piRNA processing"/>
    <property type="evidence" value="ECO:0007669"/>
    <property type="project" value="UniProtKB-ARBA"/>
</dbReference>
<dbReference type="Pfam" id="PF02170">
    <property type="entry name" value="PAZ"/>
    <property type="match status" value="1"/>
</dbReference>
<sequence>MSYYPPNKRHRTNPGNYSGRGNQRNFSQHYNRYEGDKQKGFRHEQSFHKMSGGHQRMPEPKPFTQLVKQKLTHGTRGEPIELISNFYNFLHADRLIHHYSVNIKKIFIPRHENTKSSGDETFVLDEEKKTAQMKFIKRFAEKIFDSFVKENSKVFGGITYVYDGYANLYTTKELDQLDDNYNLKVNIEGRIGNFLIDLKCVRTISLSEVENYYRGKSGQVSISEEVLSIFEIIFRFIYKKEFAINQRKFFDLSQIIHEPKVRICDFVQGFFSSVRMTEFGLALNVHLKTSCIISKSYTKLIELIGGILNIDLKEFDRNFRFRPEERSKANKIIRHLKVGTMHSKQTCTYIIDRISEKYPKDEKFPYRGKSCSIDEYFQLEYNIILKSLPLVKIAGKNNIYLPMEMCTLVEPQFLSQNKIDQNIQRELLFKSTHVPNVYFNKTSNFVKRIQEIDSDGILKRFGIQLDPQAARIKGRVLPIPNTISKKMDDKFFHTVNTPPEWMIFALSEECRKNDLENFAFEMKKVANNLGLSLPKPHDLVVRNISTEDHISNIFSNIIKRTPVGIVIVGIPTRHPYLTSTQIYNKVKSCCDVEYGLMSQCFNLDKLRRIPPGYMSNFILKFNAKIRGQNTSLHENEFNGFPFDRSNTMLVGIDVNHKGESEVSTSIAAVVGTYDSSFYKYTSSVRVQAKDKEEIVRDLEEMMYDILKEYKSKNGYYPQNVIVFRDGVSDGQFKSVEQYEIPMIVNSFKKVDTQCKLTVIIIQKRHHTRFALAKQDTNGRKPTYNVPMGTVVDTEIVDPTLKVFYLNSHFSPLGTSKPTKYIVLRDDLLLSTDQVQHLCFNTCFQYARTRDRISMPVPTKYADLLAYRAKQYVEHLSEKHSIEDMNESIKTYIYHTI</sequence>
<dbReference type="InterPro" id="IPR032474">
    <property type="entry name" value="Argonaute_N"/>
</dbReference>
<dbReference type="Gene3D" id="3.40.50.2300">
    <property type="match status" value="1"/>
</dbReference>
<dbReference type="GO" id="GO:0003723">
    <property type="term" value="F:RNA binding"/>
    <property type="evidence" value="ECO:0007669"/>
    <property type="project" value="InterPro"/>
</dbReference>
<dbReference type="PROSITE" id="PS50822">
    <property type="entry name" value="PIWI"/>
    <property type="match status" value="1"/>
</dbReference>
<name>A0A9Q0MFL7_BLOTA</name>
<dbReference type="Pfam" id="PF02171">
    <property type="entry name" value="Piwi"/>
    <property type="match status" value="1"/>
</dbReference>
<dbReference type="EMBL" id="JAPWDV010000001">
    <property type="protein sequence ID" value="KAJ6224924.1"/>
    <property type="molecule type" value="Genomic_DNA"/>
</dbReference>
<gene>
    <name evidence="4" type="ORF">RDWZM_003469</name>
</gene>
<dbReference type="Proteomes" id="UP001142055">
    <property type="component" value="Chromosome 1"/>
</dbReference>
<dbReference type="InterPro" id="IPR003165">
    <property type="entry name" value="Piwi"/>
</dbReference>
<evidence type="ECO:0000313" key="5">
    <source>
        <dbReference type="Proteomes" id="UP001142055"/>
    </source>
</evidence>
<dbReference type="PROSITE" id="PS50821">
    <property type="entry name" value="PAZ"/>
    <property type="match status" value="1"/>
</dbReference>
<evidence type="ECO:0000313" key="4">
    <source>
        <dbReference type="EMBL" id="KAJ6224924.1"/>
    </source>
</evidence>
<dbReference type="InterPro" id="IPR036085">
    <property type="entry name" value="PAZ_dom_sf"/>
</dbReference>
<protein>
    <submittedName>
        <fullName evidence="4">Uncharacterized protein</fullName>
    </submittedName>
</protein>
<reference evidence="4" key="1">
    <citation type="submission" date="2022-12" db="EMBL/GenBank/DDBJ databases">
        <title>Genome assemblies of Blomia tropicalis.</title>
        <authorList>
            <person name="Cui Y."/>
        </authorList>
    </citation>
    <scope>NUCLEOTIDE SEQUENCE</scope>
    <source>
        <tissue evidence="4">Adult mites</tissue>
    </source>
</reference>
<proteinExistence type="predicted"/>
<dbReference type="SMART" id="SM00950">
    <property type="entry name" value="Piwi"/>
    <property type="match status" value="1"/>
</dbReference>
<evidence type="ECO:0000259" key="3">
    <source>
        <dbReference type="PROSITE" id="PS50822"/>
    </source>
</evidence>
<evidence type="ECO:0000259" key="2">
    <source>
        <dbReference type="PROSITE" id="PS50821"/>
    </source>
</evidence>
<dbReference type="Gene3D" id="2.170.260.10">
    <property type="entry name" value="paz domain"/>
    <property type="match status" value="1"/>
</dbReference>
<dbReference type="OMA" id="WHETEEY"/>
<dbReference type="SUPFAM" id="SSF101690">
    <property type="entry name" value="PAZ domain"/>
    <property type="match status" value="1"/>
</dbReference>
<organism evidence="4 5">
    <name type="scientific">Blomia tropicalis</name>
    <name type="common">Mite</name>
    <dbReference type="NCBI Taxonomy" id="40697"/>
    <lineage>
        <taxon>Eukaryota</taxon>
        <taxon>Metazoa</taxon>
        <taxon>Ecdysozoa</taxon>
        <taxon>Arthropoda</taxon>
        <taxon>Chelicerata</taxon>
        <taxon>Arachnida</taxon>
        <taxon>Acari</taxon>
        <taxon>Acariformes</taxon>
        <taxon>Sarcoptiformes</taxon>
        <taxon>Astigmata</taxon>
        <taxon>Glycyphagoidea</taxon>
        <taxon>Echimyopodidae</taxon>
        <taxon>Blomia</taxon>
    </lineage>
</organism>
<dbReference type="InterPro" id="IPR003100">
    <property type="entry name" value="PAZ_dom"/>
</dbReference>
<feature type="domain" description="Piwi" evidence="3">
    <location>
        <begin position="565"/>
        <end position="873"/>
    </location>
</feature>
<dbReference type="PANTHER" id="PTHR22891">
    <property type="entry name" value="EUKARYOTIC TRANSLATION INITIATION FACTOR 2C"/>
    <property type="match status" value="1"/>
</dbReference>
<feature type="domain" description="PAZ" evidence="2">
    <location>
        <begin position="311"/>
        <end position="410"/>
    </location>
</feature>